<dbReference type="GO" id="GO:0003677">
    <property type="term" value="F:DNA binding"/>
    <property type="evidence" value="ECO:0007669"/>
    <property type="project" value="UniProtKB-KW"/>
</dbReference>
<evidence type="ECO:0000313" key="6">
    <source>
        <dbReference type="Proteomes" id="UP000198925"/>
    </source>
</evidence>
<dbReference type="PANTHER" id="PTHR43133">
    <property type="entry name" value="RNA POLYMERASE ECF-TYPE SIGMA FACTO"/>
    <property type="match status" value="1"/>
</dbReference>
<keyword evidence="3" id="KW-0238">DNA-binding</keyword>
<evidence type="ECO:0000256" key="4">
    <source>
        <dbReference type="ARBA" id="ARBA00023163"/>
    </source>
</evidence>
<sequence>MRGHDGPLPCAEAAVRSAVVEAQARLRGVVLKHLNGDRHGADDVLQRFAMRALERAGELRDPARVHGWLGRVLSSTLADHGRELARRRESLEDPREFAETLVAPEPEPAQWACDCIEPLLDALRPGQAALIRRLDLGGEPREVVAMELGILPNALHVRHHRARRSLAALLLAACVTCPTDSFMRCACPKPPSVDEARRTRAAACAAHGEAHD</sequence>
<evidence type="ECO:0000256" key="1">
    <source>
        <dbReference type="ARBA" id="ARBA00023015"/>
    </source>
</evidence>
<dbReference type="GO" id="GO:0006352">
    <property type="term" value="P:DNA-templated transcription initiation"/>
    <property type="evidence" value="ECO:0007669"/>
    <property type="project" value="InterPro"/>
</dbReference>
<dbReference type="EMBL" id="FMZX01000008">
    <property type="protein sequence ID" value="SDD49087.1"/>
    <property type="molecule type" value="Genomic_DNA"/>
</dbReference>
<proteinExistence type="predicted"/>
<keyword evidence="2" id="KW-0731">Sigma factor</keyword>
<dbReference type="PANTHER" id="PTHR43133:SF52">
    <property type="entry name" value="ECF RNA POLYMERASE SIGMA FACTOR SIGL"/>
    <property type="match status" value="1"/>
</dbReference>
<protein>
    <submittedName>
        <fullName evidence="5">RNA polymerase sigma-70 factor, ECF subfamily</fullName>
    </submittedName>
</protein>
<dbReference type="Gene3D" id="1.10.10.10">
    <property type="entry name" value="Winged helix-like DNA-binding domain superfamily/Winged helix DNA-binding domain"/>
    <property type="match status" value="1"/>
</dbReference>
<keyword evidence="6" id="KW-1185">Reference proteome</keyword>
<dbReference type="GO" id="GO:0016987">
    <property type="term" value="F:sigma factor activity"/>
    <property type="evidence" value="ECO:0007669"/>
    <property type="project" value="UniProtKB-KW"/>
</dbReference>
<dbReference type="RefSeq" id="WP_090663834.1">
    <property type="nucleotide sequence ID" value="NZ_FMZX01000008.1"/>
</dbReference>
<accession>A0A1G6V7V1</accession>
<dbReference type="Gene3D" id="1.10.1740.10">
    <property type="match status" value="1"/>
</dbReference>
<dbReference type="InterPro" id="IPR013325">
    <property type="entry name" value="RNA_pol_sigma_r2"/>
</dbReference>
<organism evidence="5 6">
    <name type="scientific">Belnapia rosea</name>
    <dbReference type="NCBI Taxonomy" id="938405"/>
    <lineage>
        <taxon>Bacteria</taxon>
        <taxon>Pseudomonadati</taxon>
        <taxon>Pseudomonadota</taxon>
        <taxon>Alphaproteobacteria</taxon>
        <taxon>Acetobacterales</taxon>
        <taxon>Roseomonadaceae</taxon>
        <taxon>Belnapia</taxon>
    </lineage>
</organism>
<dbReference type="Proteomes" id="UP000198925">
    <property type="component" value="Unassembled WGS sequence"/>
</dbReference>
<keyword evidence="1" id="KW-0805">Transcription regulation</keyword>
<name>A0A1G6V7V1_9PROT</name>
<dbReference type="InterPro" id="IPR036388">
    <property type="entry name" value="WH-like_DNA-bd_sf"/>
</dbReference>
<keyword evidence="4" id="KW-0804">Transcription</keyword>
<evidence type="ECO:0000256" key="2">
    <source>
        <dbReference type="ARBA" id="ARBA00023082"/>
    </source>
</evidence>
<gene>
    <name evidence="5" type="ORF">SAMN04487779_1008145</name>
</gene>
<dbReference type="InterPro" id="IPR039425">
    <property type="entry name" value="RNA_pol_sigma-70-like"/>
</dbReference>
<evidence type="ECO:0000313" key="5">
    <source>
        <dbReference type="EMBL" id="SDD49087.1"/>
    </source>
</evidence>
<dbReference type="AlphaFoldDB" id="A0A1G6V7V1"/>
<reference evidence="5 6" key="1">
    <citation type="submission" date="2016-10" db="EMBL/GenBank/DDBJ databases">
        <authorList>
            <person name="de Groot N.N."/>
        </authorList>
    </citation>
    <scope>NUCLEOTIDE SEQUENCE [LARGE SCALE GENOMIC DNA]</scope>
    <source>
        <strain evidence="5 6">CPCC 100156</strain>
    </source>
</reference>
<dbReference type="SUPFAM" id="SSF88946">
    <property type="entry name" value="Sigma2 domain of RNA polymerase sigma factors"/>
    <property type="match status" value="1"/>
</dbReference>
<evidence type="ECO:0000256" key="3">
    <source>
        <dbReference type="ARBA" id="ARBA00023125"/>
    </source>
</evidence>